<evidence type="ECO:0000313" key="2">
    <source>
        <dbReference type="EMBL" id="CDX51029.1"/>
    </source>
</evidence>
<protein>
    <submittedName>
        <fullName evidence="1">Uncharacterized protein</fullName>
    </submittedName>
</protein>
<gene>
    <name evidence="2" type="ORF">MPL3365_130259</name>
    <name evidence="1" type="ORF">MPLDJ20_20556</name>
</gene>
<evidence type="ECO:0000313" key="3">
    <source>
        <dbReference type="Proteomes" id="UP000046122"/>
    </source>
</evidence>
<organism evidence="1 4">
    <name type="scientific">Mesorhizobium plurifarium</name>
    <dbReference type="NCBI Taxonomy" id="69974"/>
    <lineage>
        <taxon>Bacteria</taxon>
        <taxon>Pseudomonadati</taxon>
        <taxon>Pseudomonadota</taxon>
        <taxon>Alphaproteobacteria</taxon>
        <taxon>Hyphomicrobiales</taxon>
        <taxon>Phyllobacteriaceae</taxon>
        <taxon>Mesorhizobium</taxon>
    </lineage>
</organism>
<name>A0A090EY98_MESPL</name>
<reference evidence="3 4" key="1">
    <citation type="submission" date="2014-08" db="EMBL/GenBank/DDBJ databases">
        <authorList>
            <person name="Moulin Lionel"/>
        </authorList>
    </citation>
    <scope>NUCLEOTIDE SEQUENCE [LARGE SCALE GENOMIC DNA]</scope>
</reference>
<dbReference type="EMBL" id="CCNE01000005">
    <property type="protein sequence ID" value="CDX51029.1"/>
    <property type="molecule type" value="Genomic_DNA"/>
</dbReference>
<dbReference type="AlphaFoldDB" id="A0A090EY98"/>
<dbReference type="Proteomes" id="UP000046373">
    <property type="component" value="Unassembled WGS sequence"/>
</dbReference>
<proteinExistence type="predicted"/>
<dbReference type="Proteomes" id="UP000046122">
    <property type="component" value="Unassembled WGS sequence"/>
</dbReference>
<evidence type="ECO:0000313" key="1">
    <source>
        <dbReference type="EMBL" id="CDX36460.1"/>
    </source>
</evidence>
<accession>A0A090EY98</accession>
<sequence>MTYVASTAPNRSKCHALALFLTTPDRGLFRLFEAVLFQYDASDGRNCYGLNIIGRHMHIAQKCTATLGERHEV</sequence>
<evidence type="ECO:0000313" key="4">
    <source>
        <dbReference type="Proteomes" id="UP000046373"/>
    </source>
</evidence>
<dbReference type="EMBL" id="CCNB01000012">
    <property type="protein sequence ID" value="CDX36460.1"/>
    <property type="molecule type" value="Genomic_DNA"/>
</dbReference>